<comment type="caution">
    <text evidence="18">The sequence shown here is derived from an EMBL/GenBank/DDBJ whole genome shotgun (WGS) entry which is preliminary data.</text>
</comment>
<evidence type="ECO:0000256" key="15">
    <source>
        <dbReference type="SAM" id="Phobius"/>
    </source>
</evidence>
<keyword evidence="8 16" id="KW-0732">Signal</keyword>
<dbReference type="GO" id="GO:0098552">
    <property type="term" value="C:side of membrane"/>
    <property type="evidence" value="ECO:0007669"/>
    <property type="project" value="UniProtKB-KW"/>
</dbReference>
<keyword evidence="6" id="KW-0325">Glycoprotein</keyword>
<dbReference type="PANTHER" id="PTHR15549:SF6">
    <property type="entry name" value="MID2 DOMAIN-CONTAINING PROTEIN"/>
    <property type="match status" value="1"/>
</dbReference>
<evidence type="ECO:0000256" key="13">
    <source>
        <dbReference type="PROSITE-ProRule" id="PRU01356"/>
    </source>
</evidence>
<evidence type="ECO:0000256" key="16">
    <source>
        <dbReference type="SAM" id="SignalP"/>
    </source>
</evidence>
<keyword evidence="10 15" id="KW-0472">Membrane</keyword>
<dbReference type="PANTHER" id="PTHR15549">
    <property type="entry name" value="PAIRED IMMUNOGLOBULIN-LIKE TYPE 2 RECEPTOR"/>
    <property type="match status" value="1"/>
</dbReference>
<keyword evidence="12" id="KW-0449">Lipoprotein</keyword>
<evidence type="ECO:0000259" key="17">
    <source>
        <dbReference type="PROSITE" id="PS52012"/>
    </source>
</evidence>
<gene>
    <name evidence="18" type="ORF">UA08_02550</name>
</gene>
<evidence type="ECO:0000256" key="11">
    <source>
        <dbReference type="ARBA" id="ARBA00023157"/>
    </source>
</evidence>
<dbReference type="GeneID" id="31002305"/>
<evidence type="ECO:0000256" key="2">
    <source>
        <dbReference type="ARBA" id="ARBA00004589"/>
    </source>
</evidence>
<feature type="signal peptide" evidence="16">
    <location>
        <begin position="1"/>
        <end position="40"/>
    </location>
</feature>
<dbReference type="PROSITE" id="PS52012">
    <property type="entry name" value="CFEM"/>
    <property type="match status" value="1"/>
</dbReference>
<feature type="transmembrane region" description="Helical" evidence="15">
    <location>
        <begin position="224"/>
        <end position="246"/>
    </location>
</feature>
<evidence type="ECO:0000256" key="10">
    <source>
        <dbReference type="ARBA" id="ARBA00023136"/>
    </source>
</evidence>
<dbReference type="RefSeq" id="XP_020122109.1">
    <property type="nucleotide sequence ID" value="XM_020264605.1"/>
</dbReference>
<comment type="caution">
    <text evidence="13">Lacks conserved residue(s) required for the propagation of feature annotation.</text>
</comment>
<keyword evidence="13" id="KW-0349">Heme</keyword>
<dbReference type="EMBL" id="LFMY01000003">
    <property type="protein sequence ID" value="OKL61988.1"/>
    <property type="molecule type" value="Genomic_DNA"/>
</dbReference>
<name>A0A225AXD0_TALAT</name>
<dbReference type="InterPro" id="IPR008427">
    <property type="entry name" value="Extracellular_membr_CFEM_dom"/>
</dbReference>
<sequence length="408" mass="42033">MIGKEMNAARPWHIIVKFSYMRPDAFLLLLLAATADTQWAFLPTCAQSCPQEGVAAATNCDSTDYKCLCETHEFHLVSTCCVRANCDSEDDSLVFDDSQSFCDAYGVAITKIPDSECTSTFGASVATATATATATGTGTGTGSATVTAEPFTVTNTVSISNGRVTTVTFTYSPSATSTASAGSSSSGGSTSNSDNDNGSSDSGSSTSAASNGKNHSGLSQGAKIGIGVGAGVGGLAIIAGIIWLSVYCCCAGRRRKSPPASSSSAATAYTPVNTSGDQQDEKPAAAVNLMVSDSKPELDAQQVQQPQQQQQALSTLSQAQQHNPAAVPSSALPAAYAAPISPIDGDRGRTSFAPTGSSGGHNYYYQSPDGGVQEMSGTSSYRYDTAVATQAEMPADNIRQYATRYELQ</sequence>
<keyword evidence="9 15" id="KW-1133">Transmembrane helix</keyword>
<feature type="binding site" description="axial binding residue" evidence="13">
    <location>
        <position position="64"/>
    </location>
    <ligand>
        <name>heme</name>
        <dbReference type="ChEBI" id="CHEBI:30413"/>
    </ligand>
    <ligandPart>
        <name>Fe</name>
        <dbReference type="ChEBI" id="CHEBI:18248"/>
    </ligandPart>
</feature>
<evidence type="ECO:0000256" key="3">
    <source>
        <dbReference type="ARBA" id="ARBA00004613"/>
    </source>
</evidence>
<keyword evidence="13" id="KW-0479">Metal-binding</keyword>
<evidence type="ECO:0000313" key="18">
    <source>
        <dbReference type="EMBL" id="OKL61988.1"/>
    </source>
</evidence>
<dbReference type="Pfam" id="PF05730">
    <property type="entry name" value="CFEM"/>
    <property type="match status" value="1"/>
</dbReference>
<feature type="chain" id="PRO_5013325006" description="CFEM domain-containing protein" evidence="16">
    <location>
        <begin position="41"/>
        <end position="408"/>
    </location>
</feature>
<evidence type="ECO:0000256" key="14">
    <source>
        <dbReference type="SAM" id="MobiDB-lite"/>
    </source>
</evidence>
<evidence type="ECO:0000256" key="7">
    <source>
        <dbReference type="ARBA" id="ARBA00022692"/>
    </source>
</evidence>
<dbReference type="InterPro" id="IPR051694">
    <property type="entry name" value="Immunoregulatory_rcpt-like"/>
</dbReference>
<dbReference type="AlphaFoldDB" id="A0A225AXD0"/>
<dbReference type="Proteomes" id="UP000214365">
    <property type="component" value="Unassembled WGS sequence"/>
</dbReference>
<keyword evidence="6" id="KW-0336">GPI-anchor</keyword>
<feature type="disulfide bond" evidence="13">
    <location>
        <begin position="60"/>
        <end position="67"/>
    </location>
</feature>
<dbReference type="GO" id="GO:0046872">
    <property type="term" value="F:metal ion binding"/>
    <property type="evidence" value="ECO:0007669"/>
    <property type="project" value="UniProtKB-UniRule"/>
</dbReference>
<proteinExistence type="inferred from homology"/>
<accession>A0A225AXD0</accession>
<feature type="compositionally biased region" description="Low complexity" evidence="14">
    <location>
        <begin position="174"/>
        <end position="212"/>
    </location>
</feature>
<feature type="disulfide bond" evidence="13">
    <location>
        <begin position="69"/>
        <end position="102"/>
    </location>
</feature>
<evidence type="ECO:0000313" key="19">
    <source>
        <dbReference type="Proteomes" id="UP000214365"/>
    </source>
</evidence>
<feature type="region of interest" description="Disordered" evidence="14">
    <location>
        <begin position="256"/>
        <end position="282"/>
    </location>
</feature>
<evidence type="ECO:0000256" key="4">
    <source>
        <dbReference type="ARBA" id="ARBA00010031"/>
    </source>
</evidence>
<keyword evidence="13" id="KW-0408">Iron</keyword>
<organism evidence="18 19">
    <name type="scientific">Talaromyces atroroseus</name>
    <dbReference type="NCBI Taxonomy" id="1441469"/>
    <lineage>
        <taxon>Eukaryota</taxon>
        <taxon>Fungi</taxon>
        <taxon>Dikarya</taxon>
        <taxon>Ascomycota</taxon>
        <taxon>Pezizomycotina</taxon>
        <taxon>Eurotiomycetes</taxon>
        <taxon>Eurotiomycetidae</taxon>
        <taxon>Eurotiales</taxon>
        <taxon>Trichocomaceae</taxon>
        <taxon>Talaromyces</taxon>
        <taxon>Talaromyces sect. Trachyspermi</taxon>
    </lineage>
</organism>
<protein>
    <recommendedName>
        <fullName evidence="17">CFEM domain-containing protein</fullName>
    </recommendedName>
</protein>
<keyword evidence="5" id="KW-0964">Secreted</keyword>
<dbReference type="STRING" id="1441469.A0A225AXD0"/>
<evidence type="ECO:0000256" key="5">
    <source>
        <dbReference type="ARBA" id="ARBA00022525"/>
    </source>
</evidence>
<keyword evidence="7 15" id="KW-0812">Transmembrane</keyword>
<feature type="region of interest" description="Disordered" evidence="14">
    <location>
        <begin position="341"/>
        <end position="362"/>
    </location>
</feature>
<keyword evidence="19" id="KW-1185">Reference proteome</keyword>
<evidence type="ECO:0000256" key="8">
    <source>
        <dbReference type="ARBA" id="ARBA00022729"/>
    </source>
</evidence>
<feature type="region of interest" description="Disordered" evidence="14">
    <location>
        <begin position="174"/>
        <end position="216"/>
    </location>
</feature>
<comment type="similarity">
    <text evidence="4">Belongs to the RBT5 family.</text>
</comment>
<evidence type="ECO:0000256" key="1">
    <source>
        <dbReference type="ARBA" id="ARBA00004167"/>
    </source>
</evidence>
<reference evidence="18 19" key="1">
    <citation type="submission" date="2015-06" db="EMBL/GenBank/DDBJ databases">
        <title>Talaromyces atroroseus IBT 11181 draft genome.</title>
        <authorList>
            <person name="Rasmussen K.B."/>
            <person name="Rasmussen S."/>
            <person name="Petersen B."/>
            <person name="Sicheritz-Ponten T."/>
            <person name="Mortensen U.H."/>
            <person name="Thrane U."/>
        </authorList>
    </citation>
    <scope>NUCLEOTIDE SEQUENCE [LARGE SCALE GENOMIC DNA]</scope>
    <source>
        <strain evidence="18 19">IBT 11181</strain>
    </source>
</reference>
<evidence type="ECO:0000256" key="12">
    <source>
        <dbReference type="ARBA" id="ARBA00023288"/>
    </source>
</evidence>
<dbReference type="GO" id="GO:0005576">
    <property type="term" value="C:extracellular region"/>
    <property type="evidence" value="ECO:0007669"/>
    <property type="project" value="UniProtKB-SubCell"/>
</dbReference>
<evidence type="ECO:0000256" key="6">
    <source>
        <dbReference type="ARBA" id="ARBA00022622"/>
    </source>
</evidence>
<comment type="subcellular location">
    <subcellularLocation>
        <location evidence="2">Membrane</location>
        <topology evidence="2">Lipid-anchor</topology>
        <topology evidence="2">GPI-anchor</topology>
    </subcellularLocation>
    <subcellularLocation>
        <location evidence="1">Membrane</location>
        <topology evidence="1">Single-pass membrane protein</topology>
    </subcellularLocation>
    <subcellularLocation>
        <location evidence="3">Secreted</location>
    </subcellularLocation>
</comment>
<keyword evidence="11 13" id="KW-1015">Disulfide bond</keyword>
<dbReference type="OrthoDB" id="4526930at2759"/>
<feature type="domain" description="CFEM" evidence="17">
    <location>
        <begin position="17"/>
        <end position="127"/>
    </location>
</feature>
<evidence type="ECO:0000256" key="9">
    <source>
        <dbReference type="ARBA" id="ARBA00022989"/>
    </source>
</evidence>
<dbReference type="GO" id="GO:0071944">
    <property type="term" value="C:cell periphery"/>
    <property type="evidence" value="ECO:0007669"/>
    <property type="project" value="UniProtKB-ARBA"/>
</dbReference>